<keyword evidence="3" id="KW-0812">Transmembrane</keyword>
<feature type="binding site" evidence="6">
    <location>
        <position position="50"/>
    </location>
    <ligand>
        <name>Na(+)</name>
        <dbReference type="ChEBI" id="CHEBI:29101"/>
        <label>1</label>
    </ligand>
</feature>
<dbReference type="Proteomes" id="UP000784294">
    <property type="component" value="Unassembled WGS sequence"/>
</dbReference>
<dbReference type="InterPro" id="IPR000175">
    <property type="entry name" value="Na/ntran_symport"/>
</dbReference>
<dbReference type="PANTHER" id="PTHR11616:SF240">
    <property type="entry name" value="BLOATED TUBULES, ISOFORM B-RELATED"/>
    <property type="match status" value="1"/>
</dbReference>
<dbReference type="InterPro" id="IPR037272">
    <property type="entry name" value="SNS_sf"/>
</dbReference>
<name>A0A3S5CMH5_9PLAT</name>
<keyword evidence="8" id="KW-1185">Reference proteome</keyword>
<dbReference type="SUPFAM" id="SSF161070">
    <property type="entry name" value="SNF-like"/>
    <property type="match status" value="1"/>
</dbReference>
<keyword evidence="2" id="KW-0813">Transport</keyword>
<evidence type="ECO:0008006" key="9">
    <source>
        <dbReference type="Google" id="ProtNLM"/>
    </source>
</evidence>
<evidence type="ECO:0000256" key="5">
    <source>
        <dbReference type="ARBA" id="ARBA00023136"/>
    </source>
</evidence>
<organism evidence="7 8">
    <name type="scientific">Protopolystoma xenopodis</name>
    <dbReference type="NCBI Taxonomy" id="117903"/>
    <lineage>
        <taxon>Eukaryota</taxon>
        <taxon>Metazoa</taxon>
        <taxon>Spiralia</taxon>
        <taxon>Lophotrochozoa</taxon>
        <taxon>Platyhelminthes</taxon>
        <taxon>Monogenea</taxon>
        <taxon>Polyopisthocotylea</taxon>
        <taxon>Polystomatidea</taxon>
        <taxon>Polystomatidae</taxon>
        <taxon>Protopolystoma</taxon>
    </lineage>
</organism>
<evidence type="ECO:0000313" key="8">
    <source>
        <dbReference type="Proteomes" id="UP000784294"/>
    </source>
</evidence>
<gene>
    <name evidence="7" type="ORF">PXEA_LOCUS14287</name>
</gene>
<protein>
    <recommendedName>
        <fullName evidence="9">Transporter</fullName>
    </recommendedName>
</protein>
<evidence type="ECO:0000256" key="1">
    <source>
        <dbReference type="ARBA" id="ARBA00004141"/>
    </source>
</evidence>
<dbReference type="EMBL" id="CAAALY010048252">
    <property type="protein sequence ID" value="VEL20847.1"/>
    <property type="molecule type" value="Genomic_DNA"/>
</dbReference>
<reference evidence="7" key="1">
    <citation type="submission" date="2018-11" db="EMBL/GenBank/DDBJ databases">
        <authorList>
            <consortium name="Pathogen Informatics"/>
        </authorList>
    </citation>
    <scope>NUCLEOTIDE SEQUENCE</scope>
</reference>
<feature type="binding site" evidence="6">
    <location>
        <position position="54"/>
    </location>
    <ligand>
        <name>Na(+)</name>
        <dbReference type="ChEBI" id="CHEBI:29101"/>
        <label>1</label>
    </ligand>
</feature>
<accession>A0A3S5CMH5</accession>
<keyword evidence="4" id="KW-1133">Transmembrane helix</keyword>
<dbReference type="PANTHER" id="PTHR11616">
    <property type="entry name" value="SODIUM/CHLORIDE DEPENDENT TRANSPORTER"/>
    <property type="match status" value="1"/>
</dbReference>
<dbReference type="GO" id="GO:0006865">
    <property type="term" value="P:amino acid transport"/>
    <property type="evidence" value="ECO:0007669"/>
    <property type="project" value="TreeGrafter"/>
</dbReference>
<feature type="binding site" evidence="6">
    <location>
        <position position="47"/>
    </location>
    <ligand>
        <name>Na(+)</name>
        <dbReference type="ChEBI" id="CHEBI:29101"/>
        <label>1</label>
    </ligand>
</feature>
<dbReference type="GO" id="GO:0005886">
    <property type="term" value="C:plasma membrane"/>
    <property type="evidence" value="ECO:0007669"/>
    <property type="project" value="TreeGrafter"/>
</dbReference>
<comment type="subcellular location">
    <subcellularLocation>
        <location evidence="1">Membrane</location>
        <topology evidence="1">Multi-pass membrane protein</topology>
    </subcellularLocation>
</comment>
<dbReference type="PROSITE" id="PS50267">
    <property type="entry name" value="NA_NEUROTRAN_SYMP_3"/>
    <property type="match status" value="1"/>
</dbReference>
<evidence type="ECO:0000256" key="6">
    <source>
        <dbReference type="PIRSR" id="PIRSR600175-1"/>
    </source>
</evidence>
<evidence type="ECO:0000256" key="2">
    <source>
        <dbReference type="ARBA" id="ARBA00022448"/>
    </source>
</evidence>
<dbReference type="AlphaFoldDB" id="A0A3S5CMH5"/>
<feature type="binding site" evidence="6">
    <location>
        <position position="49"/>
    </location>
    <ligand>
        <name>Na(+)</name>
        <dbReference type="ChEBI" id="CHEBI:29101"/>
        <label>2</label>
    </ligand>
</feature>
<sequence>MAVQNSAGLQNKSLASKDLANSVITLESKREKAQWSSQIEFFLSCIGYAVGLGNLWRFPYLCMEQGGGKLNLPILNRH</sequence>
<dbReference type="OrthoDB" id="6581954at2759"/>
<proteinExistence type="predicted"/>
<dbReference type="Pfam" id="PF00209">
    <property type="entry name" value="SNF"/>
    <property type="match status" value="1"/>
</dbReference>
<dbReference type="GO" id="GO:0046872">
    <property type="term" value="F:metal ion binding"/>
    <property type="evidence" value="ECO:0007669"/>
    <property type="project" value="UniProtKB-KW"/>
</dbReference>
<evidence type="ECO:0000256" key="3">
    <source>
        <dbReference type="ARBA" id="ARBA00022692"/>
    </source>
</evidence>
<keyword evidence="6" id="KW-0915">Sodium</keyword>
<comment type="caution">
    <text evidence="7">The sequence shown here is derived from an EMBL/GenBank/DDBJ whole genome shotgun (WGS) entry which is preliminary data.</text>
</comment>
<keyword evidence="6" id="KW-0479">Metal-binding</keyword>
<dbReference type="GO" id="GO:0035725">
    <property type="term" value="P:sodium ion transmembrane transport"/>
    <property type="evidence" value="ECO:0007669"/>
    <property type="project" value="TreeGrafter"/>
</dbReference>
<keyword evidence="5" id="KW-0472">Membrane</keyword>
<evidence type="ECO:0000313" key="7">
    <source>
        <dbReference type="EMBL" id="VEL20847.1"/>
    </source>
</evidence>
<evidence type="ECO:0000256" key="4">
    <source>
        <dbReference type="ARBA" id="ARBA00022989"/>
    </source>
</evidence>